<dbReference type="AlphaFoldDB" id="A0A6F8TJM2"/>
<organism evidence="3">
    <name type="scientific">Acinetobacter baumannii</name>
    <dbReference type="NCBI Taxonomy" id="470"/>
    <lineage>
        <taxon>Bacteria</taxon>
        <taxon>Pseudomonadati</taxon>
        <taxon>Pseudomonadota</taxon>
        <taxon>Gammaproteobacteria</taxon>
        <taxon>Moraxellales</taxon>
        <taxon>Moraxellaceae</taxon>
        <taxon>Acinetobacter</taxon>
        <taxon>Acinetobacter calcoaceticus/baumannii complex</taxon>
    </lineage>
</organism>
<dbReference type="RefSeq" id="WP_000248217.1">
    <property type="nucleotide sequence ID" value="NZ_AP025740.1"/>
</dbReference>
<dbReference type="GeneID" id="92892459"/>
<evidence type="ECO:0000256" key="2">
    <source>
        <dbReference type="SAM" id="Phobius"/>
    </source>
</evidence>
<evidence type="ECO:0000313" key="3">
    <source>
        <dbReference type="EMBL" id="BCB01012.1"/>
    </source>
</evidence>
<accession>A0A6F8TJM2</accession>
<evidence type="ECO:0000256" key="1">
    <source>
        <dbReference type="SAM" id="MobiDB-lite"/>
    </source>
</evidence>
<feature type="region of interest" description="Disordered" evidence="1">
    <location>
        <begin position="286"/>
        <end position="311"/>
    </location>
</feature>
<sequence>MVNRYSFRNLSFDNFKLITWLQIFIIAIAPNFIFYQSANATSVAGEGWSVTKRLVQGATTFYDGTKNIVLNGKNYAATGAAKITPAASQVSKMIVRTGAVLAVDLAIKTLIGAVDYVMDPANNRVKYYVEPTSNTPQPTDLYMWKYESSVTGTTYFRYPGVPSSICQSILTMWSGKTPWKYDKVALSSSSTTSVVCYLSSTTTSYDGNSGVARVNNPAYNPNAQPNREERYLPYDAVATQIVSDATADKSEGKAYVSSVADTALEEDEQKQIVPANDMIQQLTQSQAIPTTGTGTGTAVPAPTTGEPTTGDPAAATPPYDIKLNFPVFCDWAPVVCQAAQVAINFPTTVAGYWTTFNKWMNESATDSTDTKPEIKDLQLNFDDGDRVSFDQTCPQAEPIEITIKGVSSETNFSFEPLCNFMIMIRPFVIGSAYLIGAYIVMGLSRGNSE</sequence>
<protein>
    <submittedName>
        <fullName evidence="3">Uncharacterized protein</fullName>
    </submittedName>
</protein>
<proteinExistence type="predicted"/>
<dbReference type="EMBL" id="AP022836">
    <property type="protein sequence ID" value="BCB01012.1"/>
    <property type="molecule type" value="Genomic_DNA"/>
</dbReference>
<keyword evidence="2" id="KW-0472">Membrane</keyword>
<name>A0A6F8TJM2_ACIBA</name>
<reference evidence="3" key="1">
    <citation type="submission" date="2020-03" db="EMBL/GenBank/DDBJ databases">
        <title>Complete genome sequence of Acinetobacter baumannii ATCC19606T, which is a model strain for tolerization of antimicrobial agents.</title>
        <authorList>
            <person name="Tsubouchi T."/>
            <person name="Suzuki M."/>
            <person name="Niki M."/>
            <person name="Oinuma K."/>
            <person name="Niki M."/>
            <person name="Shibayama K."/>
            <person name="Kakeya H."/>
            <person name="Kaneko Y."/>
        </authorList>
    </citation>
    <scope>NUCLEOTIDE SEQUENCE</scope>
    <source>
        <strain evidence="3">ATCC19606</strain>
    </source>
</reference>
<gene>
    <name evidence="3" type="ORF">ATCC19606_33470</name>
</gene>
<dbReference type="NCBIfam" id="NF041109">
    <property type="entry name" value="VF_TspB_C_term"/>
    <property type="match status" value="1"/>
</dbReference>
<feature type="compositionally biased region" description="Low complexity" evidence="1">
    <location>
        <begin position="289"/>
        <end position="311"/>
    </location>
</feature>
<keyword evidence="2" id="KW-0812">Transmembrane</keyword>
<keyword evidence="2" id="KW-1133">Transmembrane helix</keyword>
<feature type="transmembrane region" description="Helical" evidence="2">
    <location>
        <begin position="420"/>
        <end position="441"/>
    </location>
</feature>